<accession>A0AAF0US80</accession>
<gene>
    <name evidence="1" type="ORF">MTR67_043754</name>
</gene>
<dbReference type="AlphaFoldDB" id="A0AAF0US80"/>
<protein>
    <submittedName>
        <fullName evidence="1">Uncharacterized protein</fullName>
    </submittedName>
</protein>
<evidence type="ECO:0000313" key="1">
    <source>
        <dbReference type="EMBL" id="WMV50369.1"/>
    </source>
</evidence>
<proteinExistence type="predicted"/>
<sequence length="72" mass="8380">MSSRRVGEQFRDAVPYYPKLQDLKDAEGKSKNAIQMTKGQIIEWIGDPDLLRGLVLQNTLFDNYKYLFKLLT</sequence>
<name>A0AAF0US80_SOLVR</name>
<keyword evidence="2" id="KW-1185">Reference proteome</keyword>
<dbReference type="Proteomes" id="UP001234989">
    <property type="component" value="Chromosome 10"/>
</dbReference>
<dbReference type="EMBL" id="CP133621">
    <property type="protein sequence ID" value="WMV50369.1"/>
    <property type="molecule type" value="Genomic_DNA"/>
</dbReference>
<evidence type="ECO:0000313" key="2">
    <source>
        <dbReference type="Proteomes" id="UP001234989"/>
    </source>
</evidence>
<reference evidence="1" key="1">
    <citation type="submission" date="2023-08" db="EMBL/GenBank/DDBJ databases">
        <title>A de novo genome assembly of Solanum verrucosum Schlechtendal, a Mexican diploid species geographically isolated from the other diploid A-genome species in potato relatives.</title>
        <authorList>
            <person name="Hosaka K."/>
        </authorList>
    </citation>
    <scope>NUCLEOTIDE SEQUENCE</scope>
    <source>
        <tissue evidence="1">Young leaves</tissue>
    </source>
</reference>
<organism evidence="1 2">
    <name type="scientific">Solanum verrucosum</name>
    <dbReference type="NCBI Taxonomy" id="315347"/>
    <lineage>
        <taxon>Eukaryota</taxon>
        <taxon>Viridiplantae</taxon>
        <taxon>Streptophyta</taxon>
        <taxon>Embryophyta</taxon>
        <taxon>Tracheophyta</taxon>
        <taxon>Spermatophyta</taxon>
        <taxon>Magnoliopsida</taxon>
        <taxon>eudicotyledons</taxon>
        <taxon>Gunneridae</taxon>
        <taxon>Pentapetalae</taxon>
        <taxon>asterids</taxon>
        <taxon>lamiids</taxon>
        <taxon>Solanales</taxon>
        <taxon>Solanaceae</taxon>
        <taxon>Solanoideae</taxon>
        <taxon>Solaneae</taxon>
        <taxon>Solanum</taxon>
    </lineage>
</organism>